<evidence type="ECO:0000313" key="1">
    <source>
        <dbReference type="EMBL" id="WMD26758.1"/>
    </source>
</evidence>
<name>A0AA50LTG4_9RHAB</name>
<sequence>MEKVKKTEKETGRYKIELTHTQHQEIRKLRKLWEFRRFVNPYCEVLRLEIHYQPYFQVLPDSKLTVRISDKRLSELNPLRTKIEVSFPLTKEIHAYFSNFPSVSVRESTPWLLEIATNTGDLKFGTKVGQLSIIPTFLYSKKFSSNKAIKFQEIQESGTVFSYEKIRFREGNDVGSVSTRLT</sequence>
<reference evidence="1" key="1">
    <citation type="submission" date="2023-06" db="EMBL/GenBank/DDBJ databases">
        <title>Identification and characterization of a novel cytorhabdovirus infecting the liana Aristolochia giberti.</title>
        <authorList>
            <person name="Ramos-Gonzalez P.L."/>
            <person name="Potsclan-Barros M."/>
            <person name="Michea-Gonzalez G.L."/>
            <person name="Chabi-Jesus C."/>
            <person name="Harakava R."/>
            <person name="Lorenzo H."/>
            <person name="Freita-Astua J."/>
            <person name="Kitajima E.W."/>
        </authorList>
    </citation>
    <scope>NUCLEOTIDE SEQUENCE</scope>
    <source>
        <strain evidence="1">NOd1</strain>
    </source>
</reference>
<proteinExistence type="predicted"/>
<gene>
    <name evidence="1" type="primary">P3</name>
</gene>
<accession>A0AA50LTG4</accession>
<protein>
    <submittedName>
        <fullName evidence="1">Movement protein</fullName>
    </submittedName>
</protein>
<dbReference type="EMBL" id="OR090884">
    <property type="protein sequence ID" value="WMD26758.1"/>
    <property type="molecule type" value="Viral_cRNA"/>
</dbReference>
<organism evidence="1">
    <name type="scientific">Aristolochia-associated cytorhabdovirus</name>
    <dbReference type="NCBI Taxonomy" id="3071548"/>
    <lineage>
        <taxon>Viruses</taxon>
        <taxon>Riboviria</taxon>
        <taxon>Orthornavirae</taxon>
        <taxon>Negarnaviricota</taxon>
        <taxon>Haploviricotina</taxon>
        <taxon>Monjiviricetes</taxon>
        <taxon>Mononegavirales</taxon>
        <taxon>Rhabdoviridae</taxon>
        <taxon>Betarhabdovirinae</taxon>
    </lineage>
</organism>